<evidence type="ECO:0000313" key="2">
    <source>
        <dbReference type="EMBL" id="MBU3814633.1"/>
    </source>
</evidence>
<dbReference type="Proteomes" id="UP000824236">
    <property type="component" value="Unassembled WGS sequence"/>
</dbReference>
<evidence type="ECO:0000256" key="1">
    <source>
        <dbReference type="SAM" id="Phobius"/>
    </source>
</evidence>
<accession>A0A9E2KHT6</accession>
<keyword evidence="1" id="KW-0472">Membrane</keyword>
<reference evidence="2" key="1">
    <citation type="journal article" date="2021" name="PeerJ">
        <title>Extensive microbial diversity within the chicken gut microbiome revealed by metagenomics and culture.</title>
        <authorList>
            <person name="Gilroy R."/>
            <person name="Ravi A."/>
            <person name="Getino M."/>
            <person name="Pursley I."/>
            <person name="Horton D.L."/>
            <person name="Alikhan N.F."/>
            <person name="Baker D."/>
            <person name="Gharbi K."/>
            <person name="Hall N."/>
            <person name="Watson M."/>
            <person name="Adriaenssens E.M."/>
            <person name="Foster-Nyarko E."/>
            <person name="Jarju S."/>
            <person name="Secka A."/>
            <person name="Antonio M."/>
            <person name="Oren A."/>
            <person name="Chaudhuri R.R."/>
            <person name="La Ragione R."/>
            <person name="Hildebrand F."/>
            <person name="Pallen M.J."/>
        </authorList>
    </citation>
    <scope>NUCLEOTIDE SEQUENCE</scope>
    <source>
        <strain evidence="2">B3-3758</strain>
    </source>
</reference>
<dbReference type="EMBL" id="JAHLFO010000123">
    <property type="protein sequence ID" value="MBU3814633.1"/>
    <property type="molecule type" value="Genomic_DNA"/>
</dbReference>
<keyword evidence="1" id="KW-1133">Transmembrane helix</keyword>
<reference evidence="2" key="2">
    <citation type="submission" date="2021-04" db="EMBL/GenBank/DDBJ databases">
        <authorList>
            <person name="Gilroy R."/>
        </authorList>
    </citation>
    <scope>NUCLEOTIDE SEQUENCE</scope>
    <source>
        <strain evidence="2">B3-3758</strain>
    </source>
</reference>
<evidence type="ECO:0000313" key="3">
    <source>
        <dbReference type="Proteomes" id="UP000824236"/>
    </source>
</evidence>
<comment type="caution">
    <text evidence="2">The sequence shown here is derived from an EMBL/GenBank/DDBJ whole genome shotgun (WGS) entry which is preliminary data.</text>
</comment>
<feature type="transmembrane region" description="Helical" evidence="1">
    <location>
        <begin position="56"/>
        <end position="76"/>
    </location>
</feature>
<keyword evidence="1" id="KW-0812">Transmembrane</keyword>
<dbReference type="AlphaFoldDB" id="A0A9E2KHT6"/>
<feature type="transmembrane region" description="Helical" evidence="1">
    <location>
        <begin position="28"/>
        <end position="50"/>
    </location>
</feature>
<sequence>MGNWEKQQEEKRIAKERDRTRRENIAKYYLDLSKLTFTALVLGSVTFIITGKDVDYWIVAGVMIGGIASTVILAKIGNQIFK</sequence>
<proteinExistence type="predicted"/>
<name>A0A9E2KHT6_9BACE</name>
<gene>
    <name evidence="2" type="ORF">H9791_09055</name>
</gene>
<organism evidence="2 3">
    <name type="scientific">Candidatus Bacteroides intestinipullorum</name>
    <dbReference type="NCBI Taxonomy" id="2838471"/>
    <lineage>
        <taxon>Bacteria</taxon>
        <taxon>Pseudomonadati</taxon>
        <taxon>Bacteroidota</taxon>
        <taxon>Bacteroidia</taxon>
        <taxon>Bacteroidales</taxon>
        <taxon>Bacteroidaceae</taxon>
        <taxon>Bacteroides</taxon>
    </lineage>
</organism>
<protein>
    <submittedName>
        <fullName evidence="2">Uncharacterized protein</fullName>
    </submittedName>
</protein>